<feature type="transmembrane region" description="Helical" evidence="1">
    <location>
        <begin position="6"/>
        <end position="25"/>
    </location>
</feature>
<evidence type="ECO:0000313" key="2">
    <source>
        <dbReference type="EMBL" id="KAK3268757.1"/>
    </source>
</evidence>
<reference evidence="2 3" key="1">
    <citation type="journal article" date="2015" name="Genome Biol. Evol.">
        <title>Comparative Genomics of a Bacterivorous Green Alga Reveals Evolutionary Causalities and Consequences of Phago-Mixotrophic Mode of Nutrition.</title>
        <authorList>
            <person name="Burns J.A."/>
            <person name="Paasch A."/>
            <person name="Narechania A."/>
            <person name="Kim E."/>
        </authorList>
    </citation>
    <scope>NUCLEOTIDE SEQUENCE [LARGE SCALE GENOMIC DNA]</scope>
    <source>
        <strain evidence="2 3">PLY_AMNH</strain>
    </source>
</reference>
<organism evidence="2 3">
    <name type="scientific">Cymbomonas tetramitiformis</name>
    <dbReference type="NCBI Taxonomy" id="36881"/>
    <lineage>
        <taxon>Eukaryota</taxon>
        <taxon>Viridiplantae</taxon>
        <taxon>Chlorophyta</taxon>
        <taxon>Pyramimonadophyceae</taxon>
        <taxon>Pyramimonadales</taxon>
        <taxon>Pyramimonadaceae</taxon>
        <taxon>Cymbomonas</taxon>
    </lineage>
</organism>
<keyword evidence="1" id="KW-0472">Membrane</keyword>
<gene>
    <name evidence="2" type="ORF">CYMTET_22759</name>
</gene>
<comment type="caution">
    <text evidence="2">The sequence shown here is derived from an EMBL/GenBank/DDBJ whole genome shotgun (WGS) entry which is preliminary data.</text>
</comment>
<dbReference type="Proteomes" id="UP001190700">
    <property type="component" value="Unassembled WGS sequence"/>
</dbReference>
<name>A0AAE0L1T1_9CHLO</name>
<protein>
    <submittedName>
        <fullName evidence="2">Uncharacterized protein</fullName>
    </submittedName>
</protein>
<keyword evidence="1" id="KW-1133">Transmembrane helix</keyword>
<evidence type="ECO:0000313" key="3">
    <source>
        <dbReference type="Proteomes" id="UP001190700"/>
    </source>
</evidence>
<keyword evidence="1" id="KW-0812">Transmembrane</keyword>
<sequence length="145" mass="16280">MDTSLLIPQLVSLGVIAISVGYWWFVLVPSARVRLAVNKKNGSLKNYLTELKADDSRPLEKWFYSQWLEKVDPETRYLLREDEETNSKETEPVAEASLQEKLELDEVIRQAKRTPKFWSGDNPVLVGTGLSIGAAALFGSLGNLL</sequence>
<evidence type="ECO:0000256" key="1">
    <source>
        <dbReference type="SAM" id="Phobius"/>
    </source>
</evidence>
<keyword evidence="3" id="KW-1185">Reference proteome</keyword>
<dbReference type="AlphaFoldDB" id="A0AAE0L1T1"/>
<dbReference type="EMBL" id="LGRX02011602">
    <property type="protein sequence ID" value="KAK3268757.1"/>
    <property type="molecule type" value="Genomic_DNA"/>
</dbReference>
<proteinExistence type="predicted"/>
<accession>A0AAE0L1T1</accession>